<evidence type="ECO:0000256" key="3">
    <source>
        <dbReference type="SAM" id="Phobius"/>
    </source>
</evidence>
<dbReference type="PANTHER" id="PTHR11360:SF123">
    <property type="entry name" value="MONOCARBOXYLATE TRANSPORTER 8"/>
    <property type="match status" value="1"/>
</dbReference>
<reference evidence="4" key="3">
    <citation type="submission" date="2025-09" db="UniProtKB">
        <authorList>
            <consortium name="Ensembl"/>
        </authorList>
    </citation>
    <scope>IDENTIFICATION</scope>
</reference>
<dbReference type="Proteomes" id="UP000314982">
    <property type="component" value="Unassembled WGS sequence"/>
</dbReference>
<evidence type="ECO:0000256" key="2">
    <source>
        <dbReference type="SAM" id="MobiDB-lite"/>
    </source>
</evidence>
<feature type="transmembrane region" description="Helical" evidence="3">
    <location>
        <begin position="255"/>
        <end position="278"/>
    </location>
</feature>
<dbReference type="AlphaFoldDB" id="A0A4W5PTR8"/>
<comment type="subcellular location">
    <subcellularLocation>
        <location evidence="1">Membrane</location>
        <topology evidence="1">Multi-pass membrane protein</topology>
    </subcellularLocation>
</comment>
<evidence type="ECO:0000256" key="1">
    <source>
        <dbReference type="ARBA" id="ARBA00004141"/>
    </source>
</evidence>
<evidence type="ECO:0000313" key="4">
    <source>
        <dbReference type="Ensembl" id="ENSHHUP00000066997.1"/>
    </source>
</evidence>
<reference evidence="4" key="2">
    <citation type="submission" date="2025-08" db="UniProtKB">
        <authorList>
            <consortium name="Ensembl"/>
        </authorList>
    </citation>
    <scope>IDENTIFICATION</scope>
</reference>
<dbReference type="GeneTree" id="ENSGT00940000159450"/>
<keyword evidence="3" id="KW-1133">Transmembrane helix</keyword>
<dbReference type="InterPro" id="IPR036259">
    <property type="entry name" value="MFS_trans_sf"/>
</dbReference>
<dbReference type="GO" id="GO:0015349">
    <property type="term" value="F:thyroid hormone transmembrane transporter activity"/>
    <property type="evidence" value="ECO:0007669"/>
    <property type="project" value="TreeGrafter"/>
</dbReference>
<dbReference type="InterPro" id="IPR050327">
    <property type="entry name" value="Proton-linked_MCT"/>
</dbReference>
<dbReference type="GO" id="GO:0016020">
    <property type="term" value="C:membrane"/>
    <property type="evidence" value="ECO:0007669"/>
    <property type="project" value="UniProtKB-SubCell"/>
</dbReference>
<feature type="transmembrane region" description="Helical" evidence="3">
    <location>
        <begin position="290"/>
        <end position="307"/>
    </location>
</feature>
<sequence length="486" mass="53309">MESQKTQSEKPDPEHTEEDKEPASQIVSCAHADSAPDLEWFPEGRCIWLVVLAATWCNGSIFGIQKSFGIIHMMLVKAHEDSNKEVSQFAIAWVGALAMGMVFLCSPLVSMVTDHFGCRVTAVCGALVAFLGLLTSSFTMSLGLWYFTYGVLFGCGSSFVFLPSLVTLGHYFPQRLGLVNGVVMAGSAVFSISLPALLEEVVTPLGLSTTFQILSALMLIQAALAFSFHPLLFHRNLSTNTAQHSSVFHFPKYRVWAFVVATAMLGNFVPYIYLMSFVEEQFVETPVKEWVLLVCIGVTSCVGRLLFGRVGDLLHGARKIYLQVNHIQQNIHYMTKSMSTPARQISHSNIMGINMELLGSYFFNMARVPIHPNSSQNPDSSVGLPDGESPVAASFTPLQPMIGIAHGDLRLVCGCSAMETHSMKLSTNSYCVASRGRLELCSECCNQGQTIFMRYALQHSAVSFLELVCTSRLSHCCSWTSMGNSV</sequence>
<organism evidence="4 5">
    <name type="scientific">Hucho hucho</name>
    <name type="common">huchen</name>
    <dbReference type="NCBI Taxonomy" id="62062"/>
    <lineage>
        <taxon>Eukaryota</taxon>
        <taxon>Metazoa</taxon>
        <taxon>Chordata</taxon>
        <taxon>Craniata</taxon>
        <taxon>Vertebrata</taxon>
        <taxon>Euteleostomi</taxon>
        <taxon>Actinopterygii</taxon>
        <taxon>Neopterygii</taxon>
        <taxon>Teleostei</taxon>
        <taxon>Protacanthopterygii</taxon>
        <taxon>Salmoniformes</taxon>
        <taxon>Salmonidae</taxon>
        <taxon>Salmoninae</taxon>
        <taxon>Hucho</taxon>
    </lineage>
</organism>
<dbReference type="InterPro" id="IPR011701">
    <property type="entry name" value="MFS"/>
</dbReference>
<feature type="transmembrane region" description="Helical" evidence="3">
    <location>
        <begin position="210"/>
        <end position="234"/>
    </location>
</feature>
<feature type="transmembrane region" description="Helical" evidence="3">
    <location>
        <begin position="178"/>
        <end position="198"/>
    </location>
</feature>
<proteinExistence type="predicted"/>
<keyword evidence="3" id="KW-0812">Transmembrane</keyword>
<feature type="transmembrane region" description="Helical" evidence="3">
    <location>
        <begin position="46"/>
        <end position="68"/>
    </location>
</feature>
<reference evidence="5" key="1">
    <citation type="submission" date="2018-06" db="EMBL/GenBank/DDBJ databases">
        <title>Genome assembly of Danube salmon.</title>
        <authorList>
            <person name="Macqueen D.J."/>
            <person name="Gundappa M.K."/>
        </authorList>
    </citation>
    <scope>NUCLEOTIDE SEQUENCE [LARGE SCALE GENOMIC DNA]</scope>
</reference>
<feature type="transmembrane region" description="Helical" evidence="3">
    <location>
        <begin position="116"/>
        <end position="138"/>
    </location>
</feature>
<dbReference type="STRING" id="62062.ENSHHUP00000066997"/>
<evidence type="ECO:0000313" key="5">
    <source>
        <dbReference type="Proteomes" id="UP000314982"/>
    </source>
</evidence>
<accession>A0A4W5PTR8</accession>
<keyword evidence="3" id="KW-0472">Membrane</keyword>
<dbReference type="Pfam" id="PF07690">
    <property type="entry name" value="MFS_1"/>
    <property type="match status" value="1"/>
</dbReference>
<dbReference type="Ensembl" id="ENSHHUT00000069253.1">
    <property type="protein sequence ID" value="ENSHHUP00000066997.1"/>
    <property type="gene ID" value="ENSHHUG00000039498.1"/>
</dbReference>
<feature type="region of interest" description="Disordered" evidence="2">
    <location>
        <begin position="1"/>
        <end position="24"/>
    </location>
</feature>
<feature type="transmembrane region" description="Helical" evidence="3">
    <location>
        <begin position="88"/>
        <end position="109"/>
    </location>
</feature>
<dbReference type="PANTHER" id="PTHR11360">
    <property type="entry name" value="MONOCARBOXYLATE TRANSPORTER"/>
    <property type="match status" value="1"/>
</dbReference>
<protein>
    <recommendedName>
        <fullName evidence="6">Major facilitator superfamily (MFS) profile domain-containing protein</fullName>
    </recommendedName>
</protein>
<feature type="transmembrane region" description="Helical" evidence="3">
    <location>
        <begin position="144"/>
        <end position="166"/>
    </location>
</feature>
<evidence type="ECO:0008006" key="6">
    <source>
        <dbReference type="Google" id="ProtNLM"/>
    </source>
</evidence>
<keyword evidence="5" id="KW-1185">Reference proteome</keyword>
<dbReference type="SUPFAM" id="SSF103473">
    <property type="entry name" value="MFS general substrate transporter"/>
    <property type="match status" value="1"/>
</dbReference>
<dbReference type="Gene3D" id="1.20.1250.20">
    <property type="entry name" value="MFS general substrate transporter like domains"/>
    <property type="match status" value="1"/>
</dbReference>
<feature type="compositionally biased region" description="Basic and acidic residues" evidence="2">
    <location>
        <begin position="7"/>
        <end position="22"/>
    </location>
</feature>
<name>A0A4W5PTR8_9TELE</name>